<dbReference type="Proteomes" id="UP000187464">
    <property type="component" value="Chromosome I"/>
</dbReference>
<gene>
    <name evidence="1" type="ORF">PSM36_1926</name>
    <name evidence="2" type="ORF">PSM36_2627</name>
</gene>
<dbReference type="KEGG" id="psac:PSM36_1926"/>
<reference evidence="2 3" key="1">
    <citation type="submission" date="2016-08" db="EMBL/GenBank/DDBJ databases">
        <authorList>
            <person name="Seilhamer J.J."/>
        </authorList>
    </citation>
    <scope>NUCLEOTIDE SEQUENCE [LARGE SCALE GENOMIC DNA]</scope>
    <source>
        <strain evidence="2">M3/6</strain>
    </source>
</reference>
<dbReference type="AlphaFoldDB" id="A0A1R3SZ13"/>
<evidence type="ECO:0000313" key="1">
    <source>
        <dbReference type="EMBL" id="SCD20739.1"/>
    </source>
</evidence>
<proteinExistence type="predicted"/>
<name>A0A1R3SZ13_9BACT</name>
<organism evidence="2 3">
    <name type="scientific">Proteiniphilum saccharofermentans</name>
    <dbReference type="NCBI Taxonomy" id="1642647"/>
    <lineage>
        <taxon>Bacteria</taxon>
        <taxon>Pseudomonadati</taxon>
        <taxon>Bacteroidota</taxon>
        <taxon>Bacteroidia</taxon>
        <taxon>Bacteroidales</taxon>
        <taxon>Dysgonomonadaceae</taxon>
        <taxon>Proteiniphilum</taxon>
    </lineage>
</organism>
<protein>
    <submittedName>
        <fullName evidence="2">Uncharacterized protein</fullName>
    </submittedName>
</protein>
<sequence length="67" mass="7584">MGDAWALEGDEGRDKLRKAAGIGKYESIRGYPNGATRYAKSVPFHCIVEGERGELKHLSTHRRRKQK</sequence>
<keyword evidence="3" id="KW-1185">Reference proteome</keyword>
<dbReference type="EMBL" id="LT605205">
    <property type="protein sequence ID" value="SCD20739.1"/>
    <property type="molecule type" value="Genomic_DNA"/>
</dbReference>
<accession>A0A1R3SZ13</accession>
<evidence type="ECO:0000313" key="3">
    <source>
        <dbReference type="Proteomes" id="UP000187464"/>
    </source>
</evidence>
<evidence type="ECO:0000313" key="2">
    <source>
        <dbReference type="EMBL" id="SCD21426.1"/>
    </source>
</evidence>
<dbReference type="KEGG" id="psac:PSM36_2627"/>
<dbReference type="EMBL" id="LT605205">
    <property type="protein sequence ID" value="SCD21426.1"/>
    <property type="molecule type" value="Genomic_DNA"/>
</dbReference>